<protein>
    <submittedName>
        <fullName evidence="2">Uncharacterized protein</fullName>
    </submittedName>
</protein>
<evidence type="ECO:0000256" key="1">
    <source>
        <dbReference type="SAM" id="Phobius"/>
    </source>
</evidence>
<sequence>MVLQLNYPLRPPHVRIRHPAHQLRLAPPAAMSRLSPYILGPELYWLLVCLLVRIATKRGQPPTPAITSWLDDHWAWLPFILTPLTFLCLLLPDSNRWWLLLRIDVAILIGLFVATTLFVNGMTYHQPSSGPGAGSAYIAIPSLGYFLAFVATLITAAVFWWRSRHAA</sequence>
<evidence type="ECO:0000313" key="2">
    <source>
        <dbReference type="EMBL" id="ATC63889.1"/>
    </source>
</evidence>
<dbReference type="KEGG" id="vbh:CMV30_07970"/>
<keyword evidence="1" id="KW-0472">Membrane</keyword>
<feature type="transmembrane region" description="Helical" evidence="1">
    <location>
        <begin position="99"/>
        <end position="118"/>
    </location>
</feature>
<keyword evidence="3" id="KW-1185">Reference proteome</keyword>
<proteinExistence type="predicted"/>
<dbReference type="AlphaFoldDB" id="A0A290Q5C8"/>
<reference evidence="2 3" key="1">
    <citation type="submission" date="2017-09" db="EMBL/GenBank/DDBJ databases">
        <title>Complete genome sequence of Verrucomicrobial strain HZ-65, isolated from freshwater.</title>
        <authorList>
            <person name="Choi A."/>
        </authorList>
    </citation>
    <scope>NUCLEOTIDE SEQUENCE [LARGE SCALE GENOMIC DNA]</scope>
    <source>
        <strain evidence="2 3">HZ-65</strain>
    </source>
</reference>
<feature type="transmembrane region" description="Helical" evidence="1">
    <location>
        <begin position="34"/>
        <end position="54"/>
    </location>
</feature>
<dbReference type="OrthoDB" id="957910at2"/>
<feature type="transmembrane region" description="Helical" evidence="1">
    <location>
        <begin position="138"/>
        <end position="161"/>
    </location>
</feature>
<dbReference type="EMBL" id="CP023344">
    <property type="protein sequence ID" value="ATC63889.1"/>
    <property type="molecule type" value="Genomic_DNA"/>
</dbReference>
<dbReference type="Proteomes" id="UP000217265">
    <property type="component" value="Chromosome"/>
</dbReference>
<feature type="transmembrane region" description="Helical" evidence="1">
    <location>
        <begin position="74"/>
        <end position="92"/>
    </location>
</feature>
<keyword evidence="1" id="KW-1133">Transmembrane helix</keyword>
<gene>
    <name evidence="2" type="ORF">CMV30_07970</name>
</gene>
<organism evidence="2 3">
    <name type="scientific">Nibricoccus aquaticus</name>
    <dbReference type="NCBI Taxonomy" id="2576891"/>
    <lineage>
        <taxon>Bacteria</taxon>
        <taxon>Pseudomonadati</taxon>
        <taxon>Verrucomicrobiota</taxon>
        <taxon>Opitutia</taxon>
        <taxon>Opitutales</taxon>
        <taxon>Opitutaceae</taxon>
        <taxon>Nibricoccus</taxon>
    </lineage>
</organism>
<dbReference type="RefSeq" id="WP_096055521.1">
    <property type="nucleotide sequence ID" value="NZ_CP023344.1"/>
</dbReference>
<evidence type="ECO:0000313" key="3">
    <source>
        <dbReference type="Proteomes" id="UP000217265"/>
    </source>
</evidence>
<name>A0A290Q5C8_9BACT</name>
<keyword evidence="1" id="KW-0812">Transmembrane</keyword>
<accession>A0A290Q5C8</accession>